<dbReference type="Proteomes" id="UP000607653">
    <property type="component" value="Unassembled WGS sequence"/>
</dbReference>
<keyword evidence="2" id="KW-1185">Reference proteome</keyword>
<organism evidence="1 2">
    <name type="scientific">Nelumbo nucifera</name>
    <name type="common">Sacred lotus</name>
    <dbReference type="NCBI Taxonomy" id="4432"/>
    <lineage>
        <taxon>Eukaryota</taxon>
        <taxon>Viridiplantae</taxon>
        <taxon>Streptophyta</taxon>
        <taxon>Embryophyta</taxon>
        <taxon>Tracheophyta</taxon>
        <taxon>Spermatophyta</taxon>
        <taxon>Magnoliopsida</taxon>
        <taxon>Proteales</taxon>
        <taxon>Nelumbonaceae</taxon>
        <taxon>Nelumbo</taxon>
    </lineage>
</organism>
<sequence>MRYQTKIITNSQSINIKKESISRINQHRRQSSLSTFLF</sequence>
<accession>A0A822ZYQ5</accession>
<evidence type="ECO:0000313" key="1">
    <source>
        <dbReference type="EMBL" id="DAD47078.1"/>
    </source>
</evidence>
<comment type="caution">
    <text evidence="1">The sequence shown here is derived from an EMBL/GenBank/DDBJ whole genome shotgun (WGS) entry which is preliminary data.</text>
</comment>
<reference evidence="1 2" key="1">
    <citation type="journal article" date="2020" name="Mol. Biol. Evol.">
        <title>Distinct Expression and Methylation Patterns for Genes with Different Fates following a Single Whole-Genome Duplication in Flowering Plants.</title>
        <authorList>
            <person name="Shi T."/>
            <person name="Rahmani R.S."/>
            <person name="Gugger P.F."/>
            <person name="Wang M."/>
            <person name="Li H."/>
            <person name="Zhang Y."/>
            <person name="Li Z."/>
            <person name="Wang Q."/>
            <person name="Van de Peer Y."/>
            <person name="Marchal K."/>
            <person name="Chen J."/>
        </authorList>
    </citation>
    <scope>NUCLEOTIDE SEQUENCE [LARGE SCALE GENOMIC DNA]</scope>
    <source>
        <tissue evidence="1">Leaf</tissue>
    </source>
</reference>
<gene>
    <name evidence="1" type="ORF">HUJ06_017015</name>
</gene>
<evidence type="ECO:0000313" key="2">
    <source>
        <dbReference type="Proteomes" id="UP000607653"/>
    </source>
</evidence>
<name>A0A822ZYQ5_NELNU</name>
<dbReference type="AlphaFoldDB" id="A0A822ZYQ5"/>
<protein>
    <submittedName>
        <fullName evidence="1">Uncharacterized protein</fullName>
    </submittedName>
</protein>
<proteinExistence type="predicted"/>
<dbReference type="EMBL" id="DUZY01000008">
    <property type="protein sequence ID" value="DAD47078.1"/>
    <property type="molecule type" value="Genomic_DNA"/>
</dbReference>